<gene>
    <name evidence="1" type="ORF">AVEN_197569_1</name>
    <name evidence="2" type="ORF">AVEN_23839_1</name>
</gene>
<proteinExistence type="predicted"/>
<protein>
    <submittedName>
        <fullName evidence="1">Uncharacterized protein</fullName>
    </submittedName>
</protein>
<sequence length="88" mass="9726">MQLVLGESINSSSTVYLSSNQPKLANWRRYLVEIMVRDMRNRPPHIPTSYHLPDCLAAGPEVQNSSVRAGVVVNEDNSKIQSGSLQSS</sequence>
<dbReference type="AlphaFoldDB" id="A0A4Y2J0L1"/>
<comment type="caution">
    <text evidence="1">The sequence shown here is derived from an EMBL/GenBank/DDBJ whole genome shotgun (WGS) entry which is preliminary data.</text>
</comment>
<evidence type="ECO:0000313" key="3">
    <source>
        <dbReference type="Proteomes" id="UP000499080"/>
    </source>
</evidence>
<dbReference type="EMBL" id="BGPR01188108">
    <property type="protein sequence ID" value="GBM83266.1"/>
    <property type="molecule type" value="Genomic_DNA"/>
</dbReference>
<dbReference type="EMBL" id="BGPR01188097">
    <property type="protein sequence ID" value="GBM83238.1"/>
    <property type="molecule type" value="Genomic_DNA"/>
</dbReference>
<keyword evidence="3" id="KW-1185">Reference proteome</keyword>
<name>A0A4Y2J0L1_ARAVE</name>
<accession>A0A4Y2J0L1</accession>
<reference evidence="1 3" key="1">
    <citation type="journal article" date="2019" name="Sci. Rep.">
        <title>Orb-weaving spider Araneus ventricosus genome elucidates the spidroin gene catalogue.</title>
        <authorList>
            <person name="Kono N."/>
            <person name="Nakamura H."/>
            <person name="Ohtoshi R."/>
            <person name="Moran D.A.P."/>
            <person name="Shinohara A."/>
            <person name="Yoshida Y."/>
            <person name="Fujiwara M."/>
            <person name="Mori M."/>
            <person name="Tomita M."/>
            <person name="Arakawa K."/>
        </authorList>
    </citation>
    <scope>NUCLEOTIDE SEQUENCE [LARGE SCALE GENOMIC DNA]</scope>
</reference>
<dbReference type="Proteomes" id="UP000499080">
    <property type="component" value="Unassembled WGS sequence"/>
</dbReference>
<evidence type="ECO:0000313" key="2">
    <source>
        <dbReference type="EMBL" id="GBM83266.1"/>
    </source>
</evidence>
<organism evidence="1 3">
    <name type="scientific">Araneus ventricosus</name>
    <name type="common">Orbweaver spider</name>
    <name type="synonym">Epeira ventricosa</name>
    <dbReference type="NCBI Taxonomy" id="182803"/>
    <lineage>
        <taxon>Eukaryota</taxon>
        <taxon>Metazoa</taxon>
        <taxon>Ecdysozoa</taxon>
        <taxon>Arthropoda</taxon>
        <taxon>Chelicerata</taxon>
        <taxon>Arachnida</taxon>
        <taxon>Araneae</taxon>
        <taxon>Araneomorphae</taxon>
        <taxon>Entelegynae</taxon>
        <taxon>Araneoidea</taxon>
        <taxon>Araneidae</taxon>
        <taxon>Araneus</taxon>
    </lineage>
</organism>
<evidence type="ECO:0000313" key="1">
    <source>
        <dbReference type="EMBL" id="GBM83238.1"/>
    </source>
</evidence>